<feature type="chain" id="PRO_5036920838" evidence="1">
    <location>
        <begin position="23"/>
        <end position="150"/>
    </location>
</feature>
<feature type="signal peptide" evidence="1">
    <location>
        <begin position="1"/>
        <end position="22"/>
    </location>
</feature>
<proteinExistence type="predicted"/>
<name>A0A933SDL7_UNCEI</name>
<dbReference type="EMBL" id="JACRIW010000093">
    <property type="protein sequence ID" value="MBI5170449.1"/>
    <property type="molecule type" value="Genomic_DNA"/>
</dbReference>
<accession>A0A933SDL7</accession>
<evidence type="ECO:0000313" key="3">
    <source>
        <dbReference type="Proteomes" id="UP000696931"/>
    </source>
</evidence>
<organism evidence="2 3">
    <name type="scientific">Eiseniibacteriota bacterium</name>
    <dbReference type="NCBI Taxonomy" id="2212470"/>
    <lineage>
        <taxon>Bacteria</taxon>
        <taxon>Candidatus Eiseniibacteriota</taxon>
    </lineage>
</organism>
<evidence type="ECO:0000256" key="1">
    <source>
        <dbReference type="SAM" id="SignalP"/>
    </source>
</evidence>
<dbReference type="InterPro" id="IPR032577">
    <property type="entry name" value="DUF4920"/>
</dbReference>
<dbReference type="Pfam" id="PF16267">
    <property type="entry name" value="DUF4920"/>
    <property type="match status" value="1"/>
</dbReference>
<comment type="caution">
    <text evidence="2">The sequence shown here is derived from an EMBL/GenBank/DDBJ whole genome shotgun (WGS) entry which is preliminary data.</text>
</comment>
<evidence type="ECO:0000313" key="2">
    <source>
        <dbReference type="EMBL" id="MBI5170449.1"/>
    </source>
</evidence>
<gene>
    <name evidence="2" type="ORF">HZA61_13250</name>
</gene>
<dbReference type="AlphaFoldDB" id="A0A933SDL7"/>
<reference evidence="2" key="1">
    <citation type="submission" date="2020-07" db="EMBL/GenBank/DDBJ databases">
        <title>Huge and variable diversity of episymbiotic CPR bacteria and DPANN archaea in groundwater ecosystems.</title>
        <authorList>
            <person name="He C.Y."/>
            <person name="Keren R."/>
            <person name="Whittaker M."/>
            <person name="Farag I.F."/>
            <person name="Doudna J."/>
            <person name="Cate J.H.D."/>
            <person name="Banfield J.F."/>
        </authorList>
    </citation>
    <scope>NUCLEOTIDE SEQUENCE</scope>
    <source>
        <strain evidence="2">NC_groundwater_1813_Pr3_B-0.1um_71_17</strain>
    </source>
</reference>
<sequence>MRKISFLATLALAAALAVPAFAGDAPAPQHFGAAVTVQKPTSIQKLAKSPAKFQGQVIRIEGTVKDVCQGAGCWVEVVDAKGASFIARSLDESVLLPKDCKGQKVVVQGLLTTMPKKEHDHTEAEAGHACPAPAFVLSTQGVDLNPVAAK</sequence>
<protein>
    <submittedName>
        <fullName evidence="2">DUF4920 domain-containing protein</fullName>
    </submittedName>
</protein>
<keyword evidence="1" id="KW-0732">Signal</keyword>
<dbReference type="Proteomes" id="UP000696931">
    <property type="component" value="Unassembled WGS sequence"/>
</dbReference>